<dbReference type="PANTHER" id="PTHR30185:SF18">
    <property type="entry name" value="TRANSCRIPTIONAL REGULATOR MTLR"/>
    <property type="match status" value="1"/>
</dbReference>
<dbReference type="Proteomes" id="UP000009352">
    <property type="component" value="Unassembled WGS sequence"/>
</dbReference>
<evidence type="ECO:0000256" key="3">
    <source>
        <dbReference type="ARBA" id="ARBA00023163"/>
    </source>
</evidence>
<organism evidence="6 7">
    <name type="scientific">Lacticaseibacillus rhamnosus LRHMDP3</name>
    <dbReference type="NCBI Taxonomy" id="1203259"/>
    <lineage>
        <taxon>Bacteria</taxon>
        <taxon>Bacillati</taxon>
        <taxon>Bacillota</taxon>
        <taxon>Bacilli</taxon>
        <taxon>Lactobacillales</taxon>
        <taxon>Lactobacillaceae</taxon>
        <taxon>Lacticaseibacillus</taxon>
    </lineage>
</organism>
<comment type="caution">
    <text evidence="6">The sequence shown here is derived from an EMBL/GenBank/DDBJ whole genome shotgun (WGS) entry which is preliminary data.</text>
</comment>
<keyword evidence="2" id="KW-0805">Transcription regulation</keyword>
<dbReference type="Gene3D" id="1.10.10.10">
    <property type="entry name" value="Winged helix-like DNA-binding domain superfamily/Winged helix DNA-binding domain"/>
    <property type="match status" value="2"/>
</dbReference>
<dbReference type="InterPro" id="IPR013196">
    <property type="entry name" value="HTH_11"/>
</dbReference>
<evidence type="ECO:0000259" key="5">
    <source>
        <dbReference type="PROSITE" id="PS51372"/>
    </source>
</evidence>
<dbReference type="PROSITE" id="PS51372">
    <property type="entry name" value="PRD_2"/>
    <property type="match status" value="1"/>
</dbReference>
<gene>
    <name evidence="6" type="ORF">LRHMDP3_1212</name>
</gene>
<dbReference type="SUPFAM" id="SSF63520">
    <property type="entry name" value="PTS-regulatory domain, PRD"/>
    <property type="match status" value="1"/>
</dbReference>
<dbReference type="InterPro" id="IPR036390">
    <property type="entry name" value="WH_DNA-bd_sf"/>
</dbReference>
<dbReference type="AlphaFoldDB" id="A0AB33XVQ2"/>
<reference evidence="6 7" key="1">
    <citation type="journal article" date="2013" name="Genome Announc.">
        <title>Draft Genome Sequence of Staphylococcus simulans UMC-CNS-990, Isolated from a Case of Chronic Bovine Mastitis.</title>
        <authorList>
            <person name="Calcutt M.J."/>
            <person name="Foecking M.F."/>
            <person name="Hsieh H.Y."/>
            <person name="Perry J."/>
            <person name="Stewart G.C."/>
            <person name="Middleton J.R."/>
        </authorList>
    </citation>
    <scope>NUCLEOTIDE SEQUENCE [LARGE SCALE GENOMIC DNA]</scope>
    <source>
        <strain evidence="6 7">LRHMDP3</strain>
    </source>
</reference>
<dbReference type="PROSITE" id="PS51099">
    <property type="entry name" value="PTS_EIIB_TYPE_2"/>
    <property type="match status" value="1"/>
</dbReference>
<dbReference type="SUPFAM" id="SSF46785">
    <property type="entry name" value="Winged helix' DNA-binding domain"/>
    <property type="match status" value="2"/>
</dbReference>
<feature type="domain" description="PTS EIIB type-2" evidence="4">
    <location>
        <begin position="433"/>
        <end position="523"/>
    </location>
</feature>
<feature type="domain" description="PRD" evidence="5">
    <location>
        <begin position="324"/>
        <end position="430"/>
    </location>
</feature>
<dbReference type="GO" id="GO:0008982">
    <property type="term" value="F:protein-N(PI)-phosphohistidine-sugar phosphotransferase activity"/>
    <property type="evidence" value="ECO:0007669"/>
    <property type="project" value="InterPro"/>
</dbReference>
<dbReference type="GO" id="GO:0006355">
    <property type="term" value="P:regulation of DNA-templated transcription"/>
    <property type="evidence" value="ECO:0007669"/>
    <property type="project" value="InterPro"/>
</dbReference>
<dbReference type="InterPro" id="IPR050661">
    <property type="entry name" value="BglG_antiterminators"/>
</dbReference>
<dbReference type="Gene3D" id="1.10.1790.10">
    <property type="entry name" value="PRD domain"/>
    <property type="match status" value="1"/>
</dbReference>
<dbReference type="InterPro" id="IPR036388">
    <property type="entry name" value="WH-like_DNA-bd_sf"/>
</dbReference>
<protein>
    <submittedName>
        <fullName evidence="6">Transcriptional antiterminator</fullName>
    </submittedName>
</protein>
<evidence type="ECO:0000313" key="7">
    <source>
        <dbReference type="Proteomes" id="UP000009352"/>
    </source>
</evidence>
<dbReference type="InterPro" id="IPR011608">
    <property type="entry name" value="PRD"/>
</dbReference>
<evidence type="ECO:0000256" key="2">
    <source>
        <dbReference type="ARBA" id="ARBA00023015"/>
    </source>
</evidence>
<accession>A0AB33XVQ2</accession>
<dbReference type="CDD" id="cd05568">
    <property type="entry name" value="PTS_IIB_bgl_like"/>
    <property type="match status" value="1"/>
</dbReference>
<name>A0AB33XVQ2_LACRH</name>
<evidence type="ECO:0000256" key="1">
    <source>
        <dbReference type="ARBA" id="ARBA00022737"/>
    </source>
</evidence>
<dbReference type="PANTHER" id="PTHR30185">
    <property type="entry name" value="CRYPTIC BETA-GLUCOSIDE BGL OPERON ANTITERMINATOR"/>
    <property type="match status" value="1"/>
</dbReference>
<evidence type="ECO:0000259" key="4">
    <source>
        <dbReference type="PROSITE" id="PS51099"/>
    </source>
</evidence>
<evidence type="ECO:0000313" key="6">
    <source>
        <dbReference type="EMBL" id="EKS51487.1"/>
    </source>
</evidence>
<dbReference type="EMBL" id="AMQX01000005">
    <property type="protein sequence ID" value="EKS51487.1"/>
    <property type="molecule type" value="Genomic_DNA"/>
</dbReference>
<dbReference type="GO" id="GO:0009401">
    <property type="term" value="P:phosphoenolpyruvate-dependent sugar phosphotransferase system"/>
    <property type="evidence" value="ECO:0007669"/>
    <property type="project" value="InterPro"/>
</dbReference>
<keyword evidence="3" id="KW-0804">Transcription</keyword>
<dbReference type="Pfam" id="PF00874">
    <property type="entry name" value="PRD"/>
    <property type="match status" value="1"/>
</dbReference>
<dbReference type="Pfam" id="PF08279">
    <property type="entry name" value="HTH_11"/>
    <property type="match status" value="2"/>
</dbReference>
<keyword evidence="1" id="KW-0677">Repeat</keyword>
<dbReference type="InterPro" id="IPR036634">
    <property type="entry name" value="PRD_sf"/>
</dbReference>
<sequence length="657" mass="74094">MSGVNGVLAGAWHRYGKWFYEGVNTLQLSTRQRQIVLQLLNAEGVVTSKQLAEAVAVSIRTVKYDLADIREWLALHHSKLESAPRKGVWIEASVEDRMALREKIDEQLADNYLAPNERIIRMILILAQTGDYTTQQQLQARVNVSQTTVNNDLKKLAAFLHQVNVKLTSKNYYGYKLTGTELDIRRLLERIIAQQLNRKTLMAELVDCLNALVEPKRALVLTSEPTFDHAFNTILKAAIQLGKQDQKMPDPSALITTMIRLAIGIVRQGINQPVNSYHRVVEQGDSTTFTGQLILKALAFYNLPVWADDFAYYLGTDGQKLTVAQNHNFVAMTHRIILAVGALVDHDFSHDSQLQENLYLHLSQSLGKENQLLQYSPFTQDIKHEYPQLFAAIEKTVHKELAAYRPILNDAFVAFIALHFMVSLNRDSQLKTVRVAYICATGIGITNLIQQRVASAIPNIELVGFASIDDARALIAREHPELVISVFPLKHLDVQVIEVQPLPNATDIAAIRRAVAKRLQVPLEQLKAEPPVVPIKPKPDLEKQTQQTILTMFSLYSELKRQLPTKIDPYYADAFMMHVFLAAQRIIFGKQYQGKPNHDDAKLAGTVERIFTDHGLAINRAEVHAILEYLNLGHAVSQKGGCHHWKPKLSYLLKCKK</sequence>
<proteinExistence type="predicted"/>
<dbReference type="InterPro" id="IPR013011">
    <property type="entry name" value="PTS_EIIB_2"/>
</dbReference>